<keyword evidence="9" id="KW-1185">Reference proteome</keyword>
<proteinExistence type="predicted"/>
<dbReference type="Proteomes" id="UP000642748">
    <property type="component" value="Unassembled WGS sequence"/>
</dbReference>
<dbReference type="AlphaFoldDB" id="A0A8J3VTA0"/>
<feature type="transmembrane region" description="Helical" evidence="6">
    <location>
        <begin position="136"/>
        <end position="156"/>
    </location>
</feature>
<evidence type="ECO:0000256" key="1">
    <source>
        <dbReference type="ARBA" id="ARBA00004141"/>
    </source>
</evidence>
<accession>A0A8J3VTA0</accession>
<feature type="transmembrane region" description="Helical" evidence="6">
    <location>
        <begin position="42"/>
        <end position="68"/>
    </location>
</feature>
<protein>
    <recommendedName>
        <fullName evidence="7">RDD domain-containing protein</fullName>
    </recommendedName>
</protein>
<gene>
    <name evidence="8" type="ORF">Raf01_61520</name>
</gene>
<evidence type="ECO:0000259" key="7">
    <source>
        <dbReference type="Pfam" id="PF06271"/>
    </source>
</evidence>
<reference evidence="8" key="1">
    <citation type="submission" date="2021-01" db="EMBL/GenBank/DDBJ databases">
        <title>Whole genome shotgun sequence of Rugosimonospora africana NBRC 104875.</title>
        <authorList>
            <person name="Komaki H."/>
            <person name="Tamura T."/>
        </authorList>
    </citation>
    <scope>NUCLEOTIDE SEQUENCE</scope>
    <source>
        <strain evidence="8">NBRC 104875</strain>
    </source>
</reference>
<comment type="caution">
    <text evidence="8">The sequence shown here is derived from an EMBL/GenBank/DDBJ whole genome shotgun (WGS) entry which is preliminary data.</text>
</comment>
<dbReference type="RefSeq" id="WP_203921506.1">
    <property type="nucleotide sequence ID" value="NZ_BONZ01000061.1"/>
</dbReference>
<evidence type="ECO:0000256" key="6">
    <source>
        <dbReference type="SAM" id="Phobius"/>
    </source>
</evidence>
<feature type="region of interest" description="Disordered" evidence="5">
    <location>
        <begin position="1"/>
        <end position="34"/>
    </location>
</feature>
<keyword evidence="3 6" id="KW-1133">Transmembrane helix</keyword>
<evidence type="ECO:0000256" key="4">
    <source>
        <dbReference type="ARBA" id="ARBA00023136"/>
    </source>
</evidence>
<sequence length="211" mass="21818">MADSPLTATDAAAPAGRPRPELPTPELPGPELPRPRPLRPRLLAALLDYCVVLGWLAVLAAVFVPLYAADLVPWRGHVDLVSFAGSVVPVWLYLTVTEAGAAHATWGKRRLRLVVQARNGGAAGPARIAARNAVKLLPWACAHLGIAPLWAGSGAGTVVSPALAWVPITAAYLIAGATVASVLVCKDRAALHDLVAGTRVGRAPLPATVAS</sequence>
<name>A0A8J3VTA0_9ACTN</name>
<dbReference type="Pfam" id="PF06271">
    <property type="entry name" value="RDD"/>
    <property type="match status" value="1"/>
</dbReference>
<comment type="subcellular location">
    <subcellularLocation>
        <location evidence="1">Membrane</location>
        <topology evidence="1">Multi-pass membrane protein</topology>
    </subcellularLocation>
</comment>
<organism evidence="8 9">
    <name type="scientific">Rugosimonospora africana</name>
    <dbReference type="NCBI Taxonomy" id="556532"/>
    <lineage>
        <taxon>Bacteria</taxon>
        <taxon>Bacillati</taxon>
        <taxon>Actinomycetota</taxon>
        <taxon>Actinomycetes</taxon>
        <taxon>Micromonosporales</taxon>
        <taxon>Micromonosporaceae</taxon>
        <taxon>Rugosimonospora</taxon>
    </lineage>
</organism>
<feature type="transmembrane region" description="Helical" evidence="6">
    <location>
        <begin position="162"/>
        <end position="184"/>
    </location>
</feature>
<dbReference type="EMBL" id="BONZ01000061">
    <property type="protein sequence ID" value="GIH17980.1"/>
    <property type="molecule type" value="Genomic_DNA"/>
</dbReference>
<evidence type="ECO:0000256" key="3">
    <source>
        <dbReference type="ARBA" id="ARBA00022989"/>
    </source>
</evidence>
<feature type="transmembrane region" description="Helical" evidence="6">
    <location>
        <begin position="80"/>
        <end position="102"/>
    </location>
</feature>
<evidence type="ECO:0000313" key="8">
    <source>
        <dbReference type="EMBL" id="GIH17980.1"/>
    </source>
</evidence>
<evidence type="ECO:0000256" key="2">
    <source>
        <dbReference type="ARBA" id="ARBA00022692"/>
    </source>
</evidence>
<feature type="domain" description="RDD" evidence="7">
    <location>
        <begin position="37"/>
        <end position="197"/>
    </location>
</feature>
<feature type="compositionally biased region" description="Pro residues" evidence="5">
    <location>
        <begin position="21"/>
        <end position="32"/>
    </location>
</feature>
<dbReference type="InterPro" id="IPR010432">
    <property type="entry name" value="RDD"/>
</dbReference>
<evidence type="ECO:0000256" key="5">
    <source>
        <dbReference type="SAM" id="MobiDB-lite"/>
    </source>
</evidence>
<keyword evidence="4 6" id="KW-0472">Membrane</keyword>
<evidence type="ECO:0000313" key="9">
    <source>
        <dbReference type="Proteomes" id="UP000642748"/>
    </source>
</evidence>
<keyword evidence="2 6" id="KW-0812">Transmembrane</keyword>
<dbReference type="GO" id="GO:0016020">
    <property type="term" value="C:membrane"/>
    <property type="evidence" value="ECO:0007669"/>
    <property type="project" value="UniProtKB-SubCell"/>
</dbReference>